<dbReference type="PANTHER" id="PTHR37953">
    <property type="entry name" value="UPF0127 PROTEIN MJ1496"/>
    <property type="match status" value="1"/>
</dbReference>
<evidence type="ECO:0008006" key="4">
    <source>
        <dbReference type="Google" id="ProtNLM"/>
    </source>
</evidence>
<dbReference type="InterPro" id="IPR038695">
    <property type="entry name" value="Saro_0823-like_sf"/>
</dbReference>
<proteinExistence type="predicted"/>
<dbReference type="Gene3D" id="2.60.120.1140">
    <property type="entry name" value="Protein of unknown function DUF192"/>
    <property type="match status" value="1"/>
</dbReference>
<comment type="caution">
    <text evidence="2">The sequence shown here is derived from an EMBL/GenBank/DDBJ whole genome shotgun (WGS) entry which is preliminary data.</text>
</comment>
<feature type="transmembrane region" description="Helical" evidence="1">
    <location>
        <begin position="12"/>
        <end position="33"/>
    </location>
</feature>
<evidence type="ECO:0000313" key="2">
    <source>
        <dbReference type="EMBL" id="PIS06017.1"/>
    </source>
</evidence>
<dbReference type="AlphaFoldDB" id="A0A2H0W419"/>
<keyword evidence="1" id="KW-0812">Transmembrane</keyword>
<accession>A0A2H0W419</accession>
<dbReference type="EMBL" id="PEZY01000012">
    <property type="protein sequence ID" value="PIS06017.1"/>
    <property type="molecule type" value="Genomic_DNA"/>
</dbReference>
<evidence type="ECO:0000313" key="3">
    <source>
        <dbReference type="Proteomes" id="UP000229056"/>
    </source>
</evidence>
<dbReference type="InterPro" id="IPR003795">
    <property type="entry name" value="DUF192"/>
</dbReference>
<organism evidence="2 3">
    <name type="scientific">Candidatus Buchananbacteria bacterium CG10_big_fil_rev_8_21_14_0_10_33_19</name>
    <dbReference type="NCBI Taxonomy" id="1974525"/>
    <lineage>
        <taxon>Bacteria</taxon>
        <taxon>Candidatus Buchananiibacteriota</taxon>
    </lineage>
</organism>
<dbReference type="Pfam" id="PF02643">
    <property type="entry name" value="DUF192"/>
    <property type="match status" value="1"/>
</dbReference>
<protein>
    <recommendedName>
        <fullName evidence="4">DUF192 domain-containing protein</fullName>
    </recommendedName>
</protein>
<gene>
    <name evidence="2" type="ORF">COT80_04605</name>
</gene>
<keyword evidence="1" id="KW-0472">Membrane</keyword>
<keyword evidence="1" id="KW-1133">Transmembrane helix</keyword>
<dbReference type="PANTHER" id="PTHR37953:SF1">
    <property type="entry name" value="UPF0127 PROTEIN MJ1496"/>
    <property type="match status" value="1"/>
</dbReference>
<evidence type="ECO:0000256" key="1">
    <source>
        <dbReference type="SAM" id="Phobius"/>
    </source>
</evidence>
<sequence>MESQPKKIKVNFRLLSIVFVVTILLFVSLAIIVKNKQALANLQTIDIAGQQIKLRLAKTPSEQQLGLGYVKKMPSNNGMLFVYDDYILPNFWMKNMIIPIDIIWIKDDMVIGYERNLEPQRDNLNLPIYRPKSFVNYVLEVNSGFVDKYSLRIGDIVKISL</sequence>
<reference evidence="3" key="1">
    <citation type="submission" date="2017-09" db="EMBL/GenBank/DDBJ databases">
        <title>Depth-based differentiation of microbial function through sediment-hosted aquifers and enrichment of novel symbionts in the deep terrestrial subsurface.</title>
        <authorList>
            <person name="Probst A.J."/>
            <person name="Ladd B."/>
            <person name="Jarett J.K."/>
            <person name="Geller-Mcgrath D.E."/>
            <person name="Sieber C.M.K."/>
            <person name="Emerson J.B."/>
            <person name="Anantharaman K."/>
            <person name="Thomas B.C."/>
            <person name="Malmstrom R."/>
            <person name="Stieglmeier M."/>
            <person name="Klingl A."/>
            <person name="Woyke T."/>
            <person name="Ryan C.M."/>
            <person name="Banfield J.F."/>
        </authorList>
    </citation>
    <scope>NUCLEOTIDE SEQUENCE [LARGE SCALE GENOMIC DNA]</scope>
</reference>
<dbReference type="Proteomes" id="UP000229056">
    <property type="component" value="Unassembled WGS sequence"/>
</dbReference>
<name>A0A2H0W419_9BACT</name>